<proteinExistence type="predicted"/>
<dbReference type="PANTHER" id="PTHR46481:SF10">
    <property type="entry name" value="ZINC FINGER BED DOMAIN-CONTAINING PROTEIN 39"/>
    <property type="match status" value="1"/>
</dbReference>
<gene>
    <name evidence="8" type="ORF">RHS04_03589</name>
</gene>
<dbReference type="GO" id="GO:0005634">
    <property type="term" value="C:nucleus"/>
    <property type="evidence" value="ECO:0007669"/>
    <property type="project" value="UniProtKB-SubCell"/>
</dbReference>
<dbReference type="PANTHER" id="PTHR46481">
    <property type="entry name" value="ZINC FINGER BED DOMAIN-CONTAINING PROTEIN 4"/>
    <property type="match status" value="1"/>
</dbReference>
<evidence type="ECO:0000256" key="2">
    <source>
        <dbReference type="ARBA" id="ARBA00022723"/>
    </source>
</evidence>
<dbReference type="InterPro" id="IPR052035">
    <property type="entry name" value="ZnF_BED_domain_contain"/>
</dbReference>
<feature type="domain" description="HAT C-terminal dimerisation" evidence="7">
    <location>
        <begin position="808"/>
        <end position="890"/>
    </location>
</feature>
<evidence type="ECO:0000313" key="8">
    <source>
        <dbReference type="EMBL" id="KAF8681657.1"/>
    </source>
</evidence>
<keyword evidence="3" id="KW-0863">Zinc-finger</keyword>
<evidence type="ECO:0000256" key="3">
    <source>
        <dbReference type="ARBA" id="ARBA00022771"/>
    </source>
</evidence>
<accession>A0A8H7LJ65</accession>
<evidence type="ECO:0000259" key="7">
    <source>
        <dbReference type="Pfam" id="PF05699"/>
    </source>
</evidence>
<feature type="compositionally biased region" description="Polar residues" evidence="6">
    <location>
        <begin position="74"/>
        <end position="85"/>
    </location>
</feature>
<dbReference type="EMBL" id="JACYCC010000036">
    <property type="protein sequence ID" value="KAF8681657.1"/>
    <property type="molecule type" value="Genomic_DNA"/>
</dbReference>
<keyword evidence="2" id="KW-0479">Metal-binding</keyword>
<dbReference type="GO" id="GO:0008270">
    <property type="term" value="F:zinc ion binding"/>
    <property type="evidence" value="ECO:0007669"/>
    <property type="project" value="UniProtKB-KW"/>
</dbReference>
<feature type="region of interest" description="Disordered" evidence="6">
    <location>
        <begin position="69"/>
        <end position="186"/>
    </location>
</feature>
<feature type="region of interest" description="Disordered" evidence="6">
    <location>
        <begin position="899"/>
        <end position="932"/>
    </location>
</feature>
<comment type="caution">
    <text evidence="8">The sequence shown here is derived from an EMBL/GenBank/DDBJ whole genome shotgun (WGS) entry which is preliminary data.</text>
</comment>
<name>A0A8H7LJ65_9AGAM</name>
<evidence type="ECO:0000256" key="1">
    <source>
        <dbReference type="ARBA" id="ARBA00004123"/>
    </source>
</evidence>
<feature type="compositionally biased region" description="Polar residues" evidence="6">
    <location>
        <begin position="156"/>
        <end position="179"/>
    </location>
</feature>
<sequence>MPTPSIPCTACIDPQTICDLHPTDALPPVNPFFHPPCFMQPHYSNSSAFPLPFQQPPPVPYPYMRQHHTHKGASVSNRTLFSGDNSDGYANRPPAPYNGAYMQPPLPLAQRASQVVANKRKNPPASEETTAPARRRKAAKRTQDPVPPATTAGIGPSTQRRTTGTNATKQQTHPSTSVPPTYIVRDPANSKANRNLMDLVTGASDCWIHMRGVSEANLPSDPQVIKDAKEDYARQVKGLTPEDLHRPNKKYSQALCLVCLCDSGQWKTWVNSDAIGVNHVDTDAQGMNSPDDVTGKAITPEGLAHYIAELVADQDLAFNIVQAKTFRRLLCYIGQGNIRACDIPGRRTVAKVSSDLSRSEKERLKEDMKHAQGRISLTLDLWTDAMERPFMAVTGHYVNAKDENITALMAFRIVEGAHTGVILAQHIFGVLKEYDIVHKIGSITLDNASNNNTMMEELSRLIRAKGYDFDDEGNQIHCFPHIINLAVTAFLDALHLTGDKYVESRKPSDGPPSTTVVALRKGQRRVGLRQTIIEGNEKGHFKQRQQKKLPNLDGILVDTTIESIVKLQVIELLLDAIWEYLNKNKEVFPGMIMSDLEFKVLQDILTCLNVPHQAQELLSAEQTPTLLLAFPVYDELIRSWRQVGTQLRAFSYAIECGVTKIQEYVTKSRSSPIHIVAMVLNPCLKYTWIDSHWREEEKRHAREVVKGFMLQHLEARERDSTVIDPEDLSTQASHAQGRGINALFTAHEHCVYDDEFGVTPPQSPAAPPRIQPTPNRPLFNTIASSPYTSSPSRTVSIHQKLTVDTKHEKYVKEKVLPLSELGRTDLVKHWTSANMEFKFSLMHAIAMDVLPAQASSVSSERVFSSSKLTCTRARNRMRANTVESLQILKYALRNRYRSKKRPVATANGGGDNDKGLENSQENQSEDTSDSSSLDLMVRLGDKDWGHDAILDEDLDSVL</sequence>
<evidence type="ECO:0000256" key="4">
    <source>
        <dbReference type="ARBA" id="ARBA00022833"/>
    </source>
</evidence>
<evidence type="ECO:0000313" key="9">
    <source>
        <dbReference type="Proteomes" id="UP000650582"/>
    </source>
</evidence>
<protein>
    <submittedName>
        <fullName evidence="8">HAT family C-terminal dimerization region</fullName>
    </submittedName>
</protein>
<evidence type="ECO:0000256" key="5">
    <source>
        <dbReference type="ARBA" id="ARBA00023242"/>
    </source>
</evidence>
<keyword evidence="4" id="KW-0862">Zinc</keyword>
<organism evidence="8 9">
    <name type="scientific">Rhizoctonia solani</name>
    <dbReference type="NCBI Taxonomy" id="456999"/>
    <lineage>
        <taxon>Eukaryota</taxon>
        <taxon>Fungi</taxon>
        <taxon>Dikarya</taxon>
        <taxon>Basidiomycota</taxon>
        <taxon>Agaricomycotina</taxon>
        <taxon>Agaricomycetes</taxon>
        <taxon>Cantharellales</taxon>
        <taxon>Ceratobasidiaceae</taxon>
        <taxon>Rhizoctonia</taxon>
    </lineage>
</organism>
<keyword evidence="5" id="KW-0539">Nucleus</keyword>
<dbReference type="AlphaFoldDB" id="A0A8H7LJ65"/>
<dbReference type="Proteomes" id="UP000650582">
    <property type="component" value="Unassembled WGS sequence"/>
</dbReference>
<dbReference type="GO" id="GO:0046983">
    <property type="term" value="F:protein dimerization activity"/>
    <property type="evidence" value="ECO:0007669"/>
    <property type="project" value="InterPro"/>
</dbReference>
<evidence type="ECO:0000256" key="6">
    <source>
        <dbReference type="SAM" id="MobiDB-lite"/>
    </source>
</evidence>
<dbReference type="SUPFAM" id="SSF53098">
    <property type="entry name" value="Ribonuclease H-like"/>
    <property type="match status" value="1"/>
</dbReference>
<comment type="subcellular location">
    <subcellularLocation>
        <location evidence="1">Nucleus</location>
    </subcellularLocation>
</comment>
<dbReference type="InterPro" id="IPR012337">
    <property type="entry name" value="RNaseH-like_sf"/>
</dbReference>
<reference evidence="8" key="1">
    <citation type="submission" date="2020-09" db="EMBL/GenBank/DDBJ databases">
        <title>Comparative genome analyses of four rice-infecting Rhizoctonia solani isolates reveal extensive enrichment of homogalacturonan modification genes.</title>
        <authorList>
            <person name="Lee D.-Y."/>
            <person name="Jeon J."/>
            <person name="Kim K.-T."/>
            <person name="Cheong K."/>
            <person name="Song H."/>
            <person name="Choi G."/>
            <person name="Ko J."/>
            <person name="Opiyo S.O."/>
            <person name="Zuo S."/>
            <person name="Madhav S."/>
            <person name="Lee Y.-H."/>
            <person name="Wang G.-L."/>
        </authorList>
    </citation>
    <scope>NUCLEOTIDE SEQUENCE</scope>
    <source>
        <strain evidence="8">AG1-IA YN-7</strain>
    </source>
</reference>
<dbReference type="InterPro" id="IPR008906">
    <property type="entry name" value="HATC_C_dom"/>
</dbReference>
<dbReference type="Pfam" id="PF05699">
    <property type="entry name" value="Dimer_Tnp_hAT"/>
    <property type="match status" value="1"/>
</dbReference>